<sequence>MQAIVFANRTGNELAPLNQQYCPALLPVANKALVEYTLEDLASAGVTDVKLVICSDAKKIESQLGNGQQWGLKIDYFLSKPEEQVNSVLSRMSINKDTQALVVRGDMLRSPCLGRFIEFASLMPSKFVHAKMSQRNPAMMMLPAGWKHHELMNWPLETKEVNHADSVAQLLHGECFYLDSLAAYVEASEYVINSRDFCVKGRAIATNNTKQHLIVEAQCQLPDLSKTDVYGAIGEFTKVSPKASLTEGVVVGEYCFIEDSTIQNSIILPNSYVGPQLSVNNKIISQDLMIDPQTNSWTRIEDPSLIAKSVQEPTQYNTLVQRAGLLILYVLLSPLLLTLFLCACINKPRKPIVTDTVVSNDNQPIKVHKFNIANPSFALLPQLWSAAKGDLNLFGASTQFQSKINSSTPYGVYGPVQLNFDETTPIEEVQMVEIEFEQANKPQYLINLLQQQMNKANTDIVIKG</sequence>
<keyword evidence="10" id="KW-1133">Transmembrane helix</keyword>
<comment type="subunit">
    <text evidence="9">Component of the translation initiation factor 2B (eIF2B) complex which is a heterodecamer of two sets of five different subunits: alpha, beta, gamma, delta and epsilon. Subunits alpha, beta and delta comprise a regulatory subcomplex and subunits epsilon and gamma comprise a catalytic subcomplex. Within the complex, the hexameric regulatory complex resides at the center, with the two heterodimeric catalytic subcomplexes bound on opposite sides.</text>
</comment>
<evidence type="ECO:0000256" key="2">
    <source>
        <dbReference type="ARBA" id="ARBA00007878"/>
    </source>
</evidence>
<evidence type="ECO:0000313" key="13">
    <source>
        <dbReference type="Proteomes" id="UP000191820"/>
    </source>
</evidence>
<evidence type="ECO:0000256" key="9">
    <source>
        <dbReference type="ARBA" id="ARBA00046432"/>
    </source>
</evidence>
<evidence type="ECO:0000259" key="11">
    <source>
        <dbReference type="Pfam" id="PF00483"/>
    </source>
</evidence>
<dbReference type="Pfam" id="PF00483">
    <property type="entry name" value="NTP_transferase"/>
    <property type="match status" value="1"/>
</dbReference>
<dbReference type="InterPro" id="IPR005835">
    <property type="entry name" value="NTP_transferase_dom"/>
</dbReference>
<dbReference type="PANTHER" id="PTHR45989:SF1">
    <property type="entry name" value="TRANSLATION INITIATION FACTOR EIF-2B SUBUNIT GAMMA"/>
    <property type="match status" value="1"/>
</dbReference>
<evidence type="ECO:0000313" key="12">
    <source>
        <dbReference type="EMBL" id="ARD21747.1"/>
    </source>
</evidence>
<reference evidence="12 13" key="1">
    <citation type="submission" date="2017-03" db="EMBL/GenBank/DDBJ databases">
        <title>Genome sequencing of Shewanella japonica KCTC 22435.</title>
        <authorList>
            <person name="Kim K.M."/>
        </authorList>
    </citation>
    <scope>NUCLEOTIDE SEQUENCE [LARGE SCALE GENOMIC DNA]</scope>
    <source>
        <strain evidence="12 13">KCTC 22435</strain>
    </source>
</reference>
<dbReference type="SUPFAM" id="SSF53448">
    <property type="entry name" value="Nucleotide-diphospho-sugar transferases"/>
    <property type="match status" value="1"/>
</dbReference>
<dbReference type="Proteomes" id="UP000191820">
    <property type="component" value="Chromosome"/>
</dbReference>
<comment type="function">
    <text evidence="8">Acts as a component of the translation initiation factor 2B (eIF2B) complex, which catalyzes the exchange of GDP for GTP on the eukaryotic initiation factor 2 (eIF2) complex gamma subunit. Its guanine nucleotide exchange factor activity is repressed when bound to eIF2 complex phosphorylated on the alpha subunit, thereby limiting the amount of methionyl-initiator methionine tRNA available to the ribosome and consequently global translation is repressed.</text>
</comment>
<evidence type="ECO:0000256" key="3">
    <source>
        <dbReference type="ARBA" id="ARBA00022490"/>
    </source>
</evidence>
<dbReference type="InterPro" id="IPR029044">
    <property type="entry name" value="Nucleotide-diphossugar_trans"/>
</dbReference>
<dbReference type="Gene3D" id="3.90.550.10">
    <property type="entry name" value="Spore Coat Polysaccharide Biosynthesis Protein SpsA, Chain A"/>
    <property type="match status" value="1"/>
</dbReference>
<accession>A0ABN4YLE6</accession>
<keyword evidence="4" id="KW-0396">Initiation factor</keyword>
<evidence type="ECO:0000256" key="4">
    <source>
        <dbReference type="ARBA" id="ARBA00022540"/>
    </source>
</evidence>
<proteinExistence type="inferred from homology"/>
<feature type="domain" description="Nucleotidyl transferase" evidence="11">
    <location>
        <begin position="3"/>
        <end position="120"/>
    </location>
</feature>
<evidence type="ECO:0000256" key="6">
    <source>
        <dbReference type="ARBA" id="ARBA00044196"/>
    </source>
</evidence>
<keyword evidence="10" id="KW-0812">Transmembrane</keyword>
<protein>
    <recommendedName>
        <fullName evidence="6">Translation initiation factor eIF2B subunit gamma</fullName>
    </recommendedName>
    <alternativeName>
        <fullName evidence="7">eIF2B GDP-GTP exchange factor subunit gamma</fullName>
    </alternativeName>
</protein>
<dbReference type="Gene3D" id="2.160.10.10">
    <property type="entry name" value="Hexapeptide repeat proteins"/>
    <property type="match status" value="1"/>
</dbReference>
<name>A0ABN4YLE6_9GAMM</name>
<evidence type="ECO:0000256" key="10">
    <source>
        <dbReference type="SAM" id="Phobius"/>
    </source>
</evidence>
<evidence type="ECO:0000256" key="1">
    <source>
        <dbReference type="ARBA" id="ARBA00004514"/>
    </source>
</evidence>
<dbReference type="InterPro" id="IPR051960">
    <property type="entry name" value="eIF2B_gamma"/>
</dbReference>
<keyword evidence="5" id="KW-0648">Protein biosynthesis</keyword>
<keyword evidence="3" id="KW-0963">Cytoplasm</keyword>
<evidence type="ECO:0000256" key="5">
    <source>
        <dbReference type="ARBA" id="ARBA00022917"/>
    </source>
</evidence>
<comment type="subcellular location">
    <subcellularLocation>
        <location evidence="1">Cytoplasm</location>
        <location evidence="1">Cytosol</location>
    </subcellularLocation>
</comment>
<evidence type="ECO:0000256" key="7">
    <source>
        <dbReference type="ARBA" id="ARBA00044229"/>
    </source>
</evidence>
<keyword evidence="10" id="KW-0472">Membrane</keyword>
<feature type="transmembrane region" description="Helical" evidence="10">
    <location>
        <begin position="323"/>
        <end position="345"/>
    </location>
</feature>
<organism evidence="12 13">
    <name type="scientific">Shewanella japonica</name>
    <dbReference type="NCBI Taxonomy" id="93973"/>
    <lineage>
        <taxon>Bacteria</taxon>
        <taxon>Pseudomonadati</taxon>
        <taxon>Pseudomonadota</taxon>
        <taxon>Gammaproteobacteria</taxon>
        <taxon>Alteromonadales</taxon>
        <taxon>Shewanellaceae</taxon>
        <taxon>Shewanella</taxon>
    </lineage>
</organism>
<evidence type="ECO:0000256" key="8">
    <source>
        <dbReference type="ARBA" id="ARBA00045373"/>
    </source>
</evidence>
<dbReference type="EMBL" id="CP020472">
    <property type="protein sequence ID" value="ARD21747.1"/>
    <property type="molecule type" value="Genomic_DNA"/>
</dbReference>
<gene>
    <name evidence="12" type="ORF">SJ2017_1423</name>
</gene>
<dbReference type="RefSeq" id="WP_080915331.1">
    <property type="nucleotide sequence ID" value="NZ_CP020472.1"/>
</dbReference>
<keyword evidence="13" id="KW-1185">Reference proteome</keyword>
<comment type="similarity">
    <text evidence="2">Belongs to the eIF-2B gamma/epsilon subunits family.</text>
</comment>
<dbReference type="PANTHER" id="PTHR45989">
    <property type="entry name" value="TRANSLATION INITIATION FACTOR EIF-2B SUBUNIT GAMMA"/>
    <property type="match status" value="1"/>
</dbReference>